<evidence type="ECO:0000259" key="5">
    <source>
        <dbReference type="PROSITE" id="PS50977"/>
    </source>
</evidence>
<comment type="caution">
    <text evidence="6">The sequence shown here is derived from an EMBL/GenBank/DDBJ whole genome shotgun (WGS) entry which is preliminary data.</text>
</comment>
<dbReference type="InterPro" id="IPR001647">
    <property type="entry name" value="HTH_TetR"/>
</dbReference>
<reference evidence="6 7" key="1">
    <citation type="submission" date="2021-03" db="EMBL/GenBank/DDBJ databases">
        <title>Enterococcal diversity collection.</title>
        <authorList>
            <person name="Gilmore M.S."/>
            <person name="Schwartzman J."/>
            <person name="Van Tyne D."/>
            <person name="Martin M."/>
            <person name="Earl A.M."/>
            <person name="Manson A.L."/>
            <person name="Straub T."/>
            <person name="Salamzade R."/>
            <person name="Saavedra J."/>
            <person name="Lebreton F."/>
            <person name="Prichula J."/>
            <person name="Schaufler K."/>
            <person name="Gaca A."/>
            <person name="Sgardioli B."/>
            <person name="Wagenaar J."/>
            <person name="Strong T."/>
        </authorList>
    </citation>
    <scope>NUCLEOTIDE SEQUENCE [LARGE SCALE GENOMIC DNA]</scope>
    <source>
        <strain evidence="6 7">MJM12</strain>
    </source>
</reference>
<feature type="domain" description="HTH tetR-type" evidence="5">
    <location>
        <begin position="1"/>
        <end position="61"/>
    </location>
</feature>
<dbReference type="Proteomes" id="UP000664256">
    <property type="component" value="Unassembled WGS sequence"/>
</dbReference>
<feature type="DNA-binding region" description="H-T-H motif" evidence="4">
    <location>
        <begin position="24"/>
        <end position="43"/>
    </location>
</feature>
<dbReference type="SUPFAM" id="SSF48498">
    <property type="entry name" value="Tetracyclin repressor-like, C-terminal domain"/>
    <property type="match status" value="1"/>
</dbReference>
<evidence type="ECO:0000256" key="2">
    <source>
        <dbReference type="ARBA" id="ARBA00023125"/>
    </source>
</evidence>
<dbReference type="InterPro" id="IPR036271">
    <property type="entry name" value="Tet_transcr_reg_TetR-rel_C_sf"/>
</dbReference>
<keyword evidence="2 4" id="KW-0238">DNA-binding</keyword>
<proteinExistence type="predicted"/>
<protein>
    <submittedName>
        <fullName evidence="6">TetR/AcrR family transcriptional regulator</fullName>
    </submittedName>
</protein>
<sequence>MSTKEKLIAAARELIYRQGYNNTSIRDILLAANAGKGQLYYYFDSKKSIGLAVIKENIAIWQKELFEGILAPSSQPEKDFAEMLTWIFSFHQKQQHYYGCPMGNLIVELSLEDEDFRILLNDFMQQWLVALANKIKVLRSIDLAAAKIAAQKVIAQIQGSILLLKVTQDLTILESNLLELKKHYIKAN</sequence>
<gene>
    <name evidence="6" type="ORF">JZO76_08285</name>
</gene>
<dbReference type="InterPro" id="IPR009057">
    <property type="entry name" value="Homeodomain-like_sf"/>
</dbReference>
<name>A0ABS3H7V7_9ENTE</name>
<evidence type="ECO:0000313" key="6">
    <source>
        <dbReference type="EMBL" id="MBO0449536.1"/>
    </source>
</evidence>
<dbReference type="PANTHER" id="PTHR47506">
    <property type="entry name" value="TRANSCRIPTIONAL REGULATORY PROTEIN"/>
    <property type="match status" value="1"/>
</dbReference>
<dbReference type="EMBL" id="JAFLVT010000008">
    <property type="protein sequence ID" value="MBO0449536.1"/>
    <property type="molecule type" value="Genomic_DNA"/>
</dbReference>
<dbReference type="SUPFAM" id="SSF46689">
    <property type="entry name" value="Homeodomain-like"/>
    <property type="match status" value="1"/>
</dbReference>
<accession>A0ABS3H7V7</accession>
<evidence type="ECO:0000313" key="7">
    <source>
        <dbReference type="Proteomes" id="UP000664256"/>
    </source>
</evidence>
<keyword evidence="7" id="KW-1185">Reference proteome</keyword>
<dbReference type="Pfam" id="PF21993">
    <property type="entry name" value="TetR_C_13_2"/>
    <property type="match status" value="1"/>
</dbReference>
<dbReference type="Gene3D" id="1.10.357.10">
    <property type="entry name" value="Tetracycline Repressor, domain 2"/>
    <property type="match status" value="1"/>
</dbReference>
<keyword evidence="3" id="KW-0804">Transcription</keyword>
<evidence type="ECO:0000256" key="3">
    <source>
        <dbReference type="ARBA" id="ARBA00023163"/>
    </source>
</evidence>
<evidence type="ECO:0000256" key="4">
    <source>
        <dbReference type="PROSITE-ProRule" id="PRU00335"/>
    </source>
</evidence>
<dbReference type="Pfam" id="PF00440">
    <property type="entry name" value="TetR_N"/>
    <property type="match status" value="1"/>
</dbReference>
<dbReference type="PROSITE" id="PS01081">
    <property type="entry name" value="HTH_TETR_1"/>
    <property type="match status" value="1"/>
</dbReference>
<dbReference type="PRINTS" id="PR00455">
    <property type="entry name" value="HTHTETR"/>
</dbReference>
<dbReference type="PANTHER" id="PTHR47506:SF6">
    <property type="entry name" value="HTH-TYPE TRANSCRIPTIONAL REPRESSOR NEMR"/>
    <property type="match status" value="1"/>
</dbReference>
<organism evidence="6 7">
    <name type="scientific">Candidatus Enterococcus myersii</name>
    <dbReference type="NCBI Taxonomy" id="2815322"/>
    <lineage>
        <taxon>Bacteria</taxon>
        <taxon>Bacillati</taxon>
        <taxon>Bacillota</taxon>
        <taxon>Bacilli</taxon>
        <taxon>Lactobacillales</taxon>
        <taxon>Enterococcaceae</taxon>
        <taxon>Enterococcus</taxon>
    </lineage>
</organism>
<dbReference type="PROSITE" id="PS50977">
    <property type="entry name" value="HTH_TETR_2"/>
    <property type="match status" value="1"/>
</dbReference>
<dbReference type="InterPro" id="IPR054156">
    <property type="entry name" value="YxaF_TetR_C"/>
</dbReference>
<evidence type="ECO:0000256" key="1">
    <source>
        <dbReference type="ARBA" id="ARBA00023015"/>
    </source>
</evidence>
<dbReference type="InterPro" id="IPR023772">
    <property type="entry name" value="DNA-bd_HTH_TetR-type_CS"/>
</dbReference>
<keyword evidence="1" id="KW-0805">Transcription regulation</keyword>
<dbReference type="RefSeq" id="WP_206903635.1">
    <property type="nucleotide sequence ID" value="NZ_JAFLVT010000008.1"/>
</dbReference>